<keyword evidence="2" id="KW-1185">Reference proteome</keyword>
<accession>A0A5B7EIT9</accession>
<sequence>MDPQPARHRLVACYGGPAPPPARGGSVLRPSPLTSCARPACILRLLPVVFCSVSLSWQPRPTPRLSCRSSLMDLRSLQASCAPSC</sequence>
<name>A0A5B7EIT9_PORTR</name>
<reference evidence="1 2" key="1">
    <citation type="submission" date="2019-05" db="EMBL/GenBank/DDBJ databases">
        <title>Another draft genome of Portunus trituberculatus and its Hox gene families provides insights of decapod evolution.</title>
        <authorList>
            <person name="Jeong J.-H."/>
            <person name="Song I."/>
            <person name="Kim S."/>
            <person name="Choi T."/>
            <person name="Kim D."/>
            <person name="Ryu S."/>
            <person name="Kim W."/>
        </authorList>
    </citation>
    <scope>NUCLEOTIDE SEQUENCE [LARGE SCALE GENOMIC DNA]</scope>
    <source>
        <tissue evidence="1">Muscle</tissue>
    </source>
</reference>
<proteinExistence type="predicted"/>
<comment type="caution">
    <text evidence="1">The sequence shown here is derived from an EMBL/GenBank/DDBJ whole genome shotgun (WGS) entry which is preliminary data.</text>
</comment>
<dbReference type="Proteomes" id="UP000324222">
    <property type="component" value="Unassembled WGS sequence"/>
</dbReference>
<protein>
    <submittedName>
        <fullName evidence="1">Uncharacterized protein</fullName>
    </submittedName>
</protein>
<evidence type="ECO:0000313" key="1">
    <source>
        <dbReference type="EMBL" id="MPC34321.1"/>
    </source>
</evidence>
<dbReference type="AlphaFoldDB" id="A0A5B7EIT9"/>
<organism evidence="1 2">
    <name type="scientific">Portunus trituberculatus</name>
    <name type="common">Swimming crab</name>
    <name type="synonym">Neptunus trituberculatus</name>
    <dbReference type="NCBI Taxonomy" id="210409"/>
    <lineage>
        <taxon>Eukaryota</taxon>
        <taxon>Metazoa</taxon>
        <taxon>Ecdysozoa</taxon>
        <taxon>Arthropoda</taxon>
        <taxon>Crustacea</taxon>
        <taxon>Multicrustacea</taxon>
        <taxon>Malacostraca</taxon>
        <taxon>Eumalacostraca</taxon>
        <taxon>Eucarida</taxon>
        <taxon>Decapoda</taxon>
        <taxon>Pleocyemata</taxon>
        <taxon>Brachyura</taxon>
        <taxon>Eubrachyura</taxon>
        <taxon>Portunoidea</taxon>
        <taxon>Portunidae</taxon>
        <taxon>Portuninae</taxon>
        <taxon>Portunus</taxon>
    </lineage>
</organism>
<dbReference type="EMBL" id="VSRR010003030">
    <property type="protein sequence ID" value="MPC34321.1"/>
    <property type="molecule type" value="Genomic_DNA"/>
</dbReference>
<gene>
    <name evidence="1" type="ORF">E2C01_027705</name>
</gene>
<evidence type="ECO:0000313" key="2">
    <source>
        <dbReference type="Proteomes" id="UP000324222"/>
    </source>
</evidence>